<dbReference type="Pfam" id="PF06747">
    <property type="entry name" value="CHCH"/>
    <property type="match status" value="1"/>
</dbReference>
<proteinExistence type="predicted"/>
<feature type="region of interest" description="Disordered" evidence="2">
    <location>
        <begin position="1"/>
        <end position="56"/>
    </location>
</feature>
<dbReference type="PANTHER" id="PTHR13523:SF2">
    <property type="entry name" value="COILED-COIL-HELIX-COILED-COIL-HELIX DOMAIN CONTAINING 2, ISOFORM A-RELATED"/>
    <property type="match status" value="1"/>
</dbReference>
<dbReference type="InterPro" id="IPR009069">
    <property type="entry name" value="Cys_alpha_HP_mot_SF"/>
</dbReference>
<feature type="compositionally biased region" description="Low complexity" evidence="2">
    <location>
        <begin position="93"/>
        <end position="118"/>
    </location>
</feature>
<sequence>MARSRQTRRTGPSQQSRSAHTMPARQTPPPQQQQQTPVQRQASPPPSIAQQRQPGLFAQMASTAAGVAVGSAVGHSMANGVSAMFGGSGGSSGENQPQEQPQQQYQQPYQQPLAAQNQNGGASCEADARAFTQCLEATNNDMSACKWYLDALKQCQQMASQY</sequence>
<dbReference type="AlphaFoldDB" id="A0A0B7N8I9"/>
<reference evidence="4 5" key="1">
    <citation type="submission" date="2014-09" db="EMBL/GenBank/DDBJ databases">
        <authorList>
            <person name="Ellenberger Sabrina"/>
        </authorList>
    </citation>
    <scope>NUCLEOTIDE SEQUENCE [LARGE SCALE GENOMIC DNA]</scope>
    <source>
        <strain evidence="4 5">CBS 412.66</strain>
    </source>
</reference>
<evidence type="ECO:0000313" key="5">
    <source>
        <dbReference type="Proteomes" id="UP000054107"/>
    </source>
</evidence>
<dbReference type="OrthoDB" id="1106148at2759"/>
<feature type="region of interest" description="Disordered" evidence="2">
    <location>
        <begin position="78"/>
        <end position="121"/>
    </location>
</feature>
<keyword evidence="1" id="KW-1015">Disulfide bond</keyword>
<evidence type="ECO:0000259" key="3">
    <source>
        <dbReference type="Pfam" id="PF06747"/>
    </source>
</evidence>
<feature type="compositionally biased region" description="Low complexity" evidence="2">
    <location>
        <begin position="32"/>
        <end position="42"/>
    </location>
</feature>
<dbReference type="EMBL" id="LN726786">
    <property type="protein sequence ID" value="CEP11725.1"/>
    <property type="molecule type" value="Genomic_DNA"/>
</dbReference>
<dbReference type="STRING" id="35722.A0A0B7N8I9"/>
<dbReference type="GO" id="GO:0007005">
    <property type="term" value="P:mitochondrion organization"/>
    <property type="evidence" value="ECO:0007669"/>
    <property type="project" value="InterPro"/>
</dbReference>
<feature type="compositionally biased region" description="Polar residues" evidence="2">
    <location>
        <begin position="9"/>
        <end position="19"/>
    </location>
</feature>
<protein>
    <recommendedName>
        <fullName evidence="3">CHCH domain-containing protein</fullName>
    </recommendedName>
</protein>
<evidence type="ECO:0000256" key="2">
    <source>
        <dbReference type="SAM" id="MobiDB-lite"/>
    </source>
</evidence>
<dbReference type="SUPFAM" id="SSF47072">
    <property type="entry name" value="Cysteine alpha-hairpin motif"/>
    <property type="match status" value="1"/>
</dbReference>
<gene>
    <name evidence="4" type="primary">PARPA_05607.1 scaffold 18730</name>
</gene>
<organism evidence="4 5">
    <name type="scientific">Parasitella parasitica</name>
    <dbReference type="NCBI Taxonomy" id="35722"/>
    <lineage>
        <taxon>Eukaryota</taxon>
        <taxon>Fungi</taxon>
        <taxon>Fungi incertae sedis</taxon>
        <taxon>Mucoromycota</taxon>
        <taxon>Mucoromycotina</taxon>
        <taxon>Mucoromycetes</taxon>
        <taxon>Mucorales</taxon>
        <taxon>Mucorineae</taxon>
        <taxon>Mucoraceae</taxon>
        <taxon>Parasitella</taxon>
    </lineage>
</organism>
<dbReference type="GO" id="GO:0005634">
    <property type="term" value="C:nucleus"/>
    <property type="evidence" value="ECO:0007669"/>
    <property type="project" value="TreeGrafter"/>
</dbReference>
<dbReference type="PANTHER" id="PTHR13523">
    <property type="entry name" value="COILED-COIL-HELIX-COILED-COIL-HELIX DOMAIN CONTAINING 2/NUR77"/>
    <property type="match status" value="1"/>
</dbReference>
<dbReference type="InterPro" id="IPR010625">
    <property type="entry name" value="CHCH"/>
</dbReference>
<evidence type="ECO:0000313" key="4">
    <source>
        <dbReference type="EMBL" id="CEP11725.1"/>
    </source>
</evidence>
<name>A0A0B7N8I9_9FUNG</name>
<keyword evidence="5" id="KW-1185">Reference proteome</keyword>
<dbReference type="GO" id="GO:0005739">
    <property type="term" value="C:mitochondrion"/>
    <property type="evidence" value="ECO:0007669"/>
    <property type="project" value="TreeGrafter"/>
</dbReference>
<accession>A0A0B7N8I9</accession>
<evidence type="ECO:0000256" key="1">
    <source>
        <dbReference type="ARBA" id="ARBA00023157"/>
    </source>
</evidence>
<dbReference type="InterPro" id="IPR055304">
    <property type="entry name" value="CHCHD2/10-like"/>
</dbReference>
<feature type="domain" description="CHCH" evidence="3">
    <location>
        <begin position="124"/>
        <end position="157"/>
    </location>
</feature>
<dbReference type="Proteomes" id="UP000054107">
    <property type="component" value="Unassembled WGS sequence"/>
</dbReference>